<evidence type="ECO:0000313" key="2">
    <source>
        <dbReference type="EMBL" id="MBD9722904.1"/>
    </source>
</evidence>
<accession>A0A927L2X2</accession>
<dbReference type="EMBL" id="JACYXT010000002">
    <property type="protein sequence ID" value="MBD9722904.1"/>
    <property type="molecule type" value="Genomic_DNA"/>
</dbReference>
<name>A0A927L2X2_9ACTN</name>
<protein>
    <submittedName>
        <fullName evidence="2">Uncharacterized protein</fullName>
    </submittedName>
</protein>
<organism evidence="2 3">
    <name type="scientific">Streptomyces caniscabiei</name>
    <dbReference type="NCBI Taxonomy" id="2746961"/>
    <lineage>
        <taxon>Bacteria</taxon>
        <taxon>Bacillati</taxon>
        <taxon>Actinomycetota</taxon>
        <taxon>Actinomycetes</taxon>
        <taxon>Kitasatosporales</taxon>
        <taxon>Streptomycetaceae</taxon>
        <taxon>Streptomyces</taxon>
    </lineage>
</organism>
<feature type="region of interest" description="Disordered" evidence="1">
    <location>
        <begin position="1"/>
        <end position="102"/>
    </location>
</feature>
<feature type="compositionally biased region" description="Pro residues" evidence="1">
    <location>
        <begin position="53"/>
        <end position="72"/>
    </location>
</feature>
<dbReference type="AlphaFoldDB" id="A0A927L2X2"/>
<proteinExistence type="predicted"/>
<comment type="caution">
    <text evidence="2">The sequence shown here is derived from an EMBL/GenBank/DDBJ whole genome shotgun (WGS) entry which is preliminary data.</text>
</comment>
<evidence type="ECO:0000313" key="3">
    <source>
        <dbReference type="Proteomes" id="UP000661025"/>
    </source>
</evidence>
<feature type="compositionally biased region" description="Pro residues" evidence="1">
    <location>
        <begin position="9"/>
        <end position="20"/>
    </location>
</feature>
<feature type="compositionally biased region" description="Pro residues" evidence="1">
    <location>
        <begin position="28"/>
        <end position="46"/>
    </location>
</feature>
<dbReference type="Proteomes" id="UP000661025">
    <property type="component" value="Unassembled WGS sequence"/>
</dbReference>
<evidence type="ECO:0000256" key="1">
    <source>
        <dbReference type="SAM" id="MobiDB-lite"/>
    </source>
</evidence>
<sequence>MDQPEQGHQPPPPPQQPGTPPGGHQGFGPPPPPYSPPSAPPGPPQALPQQPYAQPPQPYAQPPQPYAQPPQPYAQQQPYAPQPQQPYASPPQQPYGQAPQGPEFLAVDRHNSVVIDAGGVAFEDHGASVDFSWPEIRSVHYRASGNGKALMVAVIHLDGGFFECVVEAKPRERLHQWFAHLAQVLGHYRPMG</sequence>
<reference evidence="2" key="1">
    <citation type="submission" date="2020-09" db="EMBL/GenBank/DDBJ databases">
        <title>Streptomyces canutascabiei sp. nov., which causes potato common scab and is distributed across the world.</title>
        <authorList>
            <person name="Nguyen H.P."/>
            <person name="Weisberg A.J."/>
            <person name="Chang J.H."/>
            <person name="Clarke C.R."/>
        </authorList>
    </citation>
    <scope>NUCLEOTIDE SEQUENCE</scope>
    <source>
        <strain evidence="2">ID-01-6.2a</strain>
    </source>
</reference>
<gene>
    <name evidence="2" type="ORF">IHE70_06540</name>
</gene>
<dbReference type="GeneID" id="79930972"/>
<dbReference type="RefSeq" id="WP_192335317.1">
    <property type="nucleotide sequence ID" value="NZ_CP119182.1"/>
</dbReference>
<feature type="compositionally biased region" description="Pro residues" evidence="1">
    <location>
        <begin position="80"/>
        <end position="93"/>
    </location>
</feature>
<dbReference type="PRINTS" id="PR01217">
    <property type="entry name" value="PRICHEXTENSN"/>
</dbReference>